<proteinExistence type="predicted"/>
<evidence type="ECO:0008006" key="4">
    <source>
        <dbReference type="Google" id="ProtNLM"/>
    </source>
</evidence>
<dbReference type="EMBL" id="BAAAJK010000008">
    <property type="protein sequence ID" value="GAA1388485.1"/>
    <property type="molecule type" value="Genomic_DNA"/>
</dbReference>
<gene>
    <name evidence="2" type="ORF">GCM10009613_25890</name>
</gene>
<evidence type="ECO:0000256" key="1">
    <source>
        <dbReference type="SAM" id="MobiDB-lite"/>
    </source>
</evidence>
<organism evidence="2 3">
    <name type="scientific">Pseudonocardia kongjuensis</name>
    <dbReference type="NCBI Taxonomy" id="102227"/>
    <lineage>
        <taxon>Bacteria</taxon>
        <taxon>Bacillati</taxon>
        <taxon>Actinomycetota</taxon>
        <taxon>Actinomycetes</taxon>
        <taxon>Pseudonocardiales</taxon>
        <taxon>Pseudonocardiaceae</taxon>
        <taxon>Pseudonocardia</taxon>
    </lineage>
</organism>
<reference evidence="2 3" key="1">
    <citation type="journal article" date="2019" name="Int. J. Syst. Evol. Microbiol.">
        <title>The Global Catalogue of Microorganisms (GCM) 10K type strain sequencing project: providing services to taxonomists for standard genome sequencing and annotation.</title>
        <authorList>
            <consortium name="The Broad Institute Genomics Platform"/>
            <consortium name="The Broad Institute Genome Sequencing Center for Infectious Disease"/>
            <person name="Wu L."/>
            <person name="Ma J."/>
        </authorList>
    </citation>
    <scope>NUCLEOTIDE SEQUENCE [LARGE SCALE GENOMIC DNA]</scope>
    <source>
        <strain evidence="2 3">JCM 11896</strain>
    </source>
</reference>
<protein>
    <recommendedName>
        <fullName evidence="4">DUF2637 domain-containing protein</fullName>
    </recommendedName>
</protein>
<evidence type="ECO:0000313" key="2">
    <source>
        <dbReference type="EMBL" id="GAA1388485.1"/>
    </source>
</evidence>
<feature type="region of interest" description="Disordered" evidence="1">
    <location>
        <begin position="212"/>
        <end position="235"/>
    </location>
</feature>
<evidence type="ECO:0000313" key="3">
    <source>
        <dbReference type="Proteomes" id="UP001501414"/>
    </source>
</evidence>
<name>A0ABN1XRW0_9PSEU</name>
<feature type="region of interest" description="Disordered" evidence="1">
    <location>
        <begin position="295"/>
        <end position="329"/>
    </location>
</feature>
<dbReference type="Proteomes" id="UP001501414">
    <property type="component" value="Unassembled WGS sequence"/>
</dbReference>
<comment type="caution">
    <text evidence="2">The sequence shown here is derived from an EMBL/GenBank/DDBJ whole genome shotgun (WGS) entry which is preliminary data.</text>
</comment>
<sequence length="342" mass="36024">MWPRKSAQSLQERATVLAAEAEHSAKVRELSTHPDVVALQVERVRGQVNRLMWTGIVLGMAFCMTNVQEFGAEGAEEWSPGWWAAWLLDPMVSLVLIAVVLAEQTTSRWQLATPVWARRARWATLGATYAMNTWKAWGALDPGQILLHSVPPLVVFVATEAAPELRDRLTAAVKAAAADSGDGPVTVAEAAAAAGIAPAAATVVEAAEPQAGTVHEGSDAGTRVLPADGAGGGTRWEREDLLSAEREVRVEQVKDLIRGGLIPSVELTGSQVGAIFGQSPRTGRRDIEDAERELGMAQNESSDAQHRPAGMSPDSEHDSSSGGAGALVLVGPDRGVTLGVGA</sequence>
<accession>A0ABN1XRW0</accession>
<keyword evidence="3" id="KW-1185">Reference proteome</keyword>